<dbReference type="Proteomes" id="UP000574104">
    <property type="component" value="Unassembled WGS sequence"/>
</dbReference>
<accession>A0A842AEV8</accession>
<protein>
    <submittedName>
        <fullName evidence="1">DUF1642 domain-containing protein</fullName>
    </submittedName>
</protein>
<evidence type="ECO:0000313" key="2">
    <source>
        <dbReference type="Proteomes" id="UP000574104"/>
    </source>
</evidence>
<sequence>MTHKFKVGDRVQFVAGNKHRLGAIVSEKNKNSYIVKDDHDTYIIHKNRVAPAPALIFVPQWFDDAYKEVIEYNWNEYAQKALLHFIARTGFGNQFSIVESDGTQQYCEGATDYVRDNRFDLIRAVLDGYEVEKEPLYRVPLTDEGRDGLLVALSYDDEMDDSYEVKCVLSQVFSEENFYKLTEKQIRAYDERYWQFAVPVEEVSE</sequence>
<dbReference type="Pfam" id="PF07852">
    <property type="entry name" value="DUF1642"/>
    <property type="match status" value="1"/>
</dbReference>
<dbReference type="AlphaFoldDB" id="A0A842AEV8"/>
<dbReference type="RefSeq" id="WP_185434294.1">
    <property type="nucleotide sequence ID" value="NZ_JAARSH010000002.1"/>
</dbReference>
<proteinExistence type="predicted"/>
<organism evidence="1 2">
    <name type="scientific">Listeria booriae</name>
    <dbReference type="NCBI Taxonomy" id="1552123"/>
    <lineage>
        <taxon>Bacteria</taxon>
        <taxon>Bacillati</taxon>
        <taxon>Bacillota</taxon>
        <taxon>Bacilli</taxon>
        <taxon>Bacillales</taxon>
        <taxon>Listeriaceae</taxon>
        <taxon>Listeria</taxon>
    </lineage>
</organism>
<name>A0A842AEV8_9LIST</name>
<evidence type="ECO:0000313" key="1">
    <source>
        <dbReference type="EMBL" id="MBC1615404.1"/>
    </source>
</evidence>
<comment type="caution">
    <text evidence="1">The sequence shown here is derived from an EMBL/GenBank/DDBJ whole genome shotgun (WGS) entry which is preliminary data.</text>
</comment>
<dbReference type="InterPro" id="IPR012865">
    <property type="entry name" value="DUF1642"/>
</dbReference>
<dbReference type="EMBL" id="JAARSH010000002">
    <property type="protein sequence ID" value="MBC1615404.1"/>
    <property type="molecule type" value="Genomic_DNA"/>
</dbReference>
<gene>
    <name evidence="1" type="ORF">HB904_04345</name>
</gene>
<reference evidence="1 2" key="1">
    <citation type="submission" date="2020-03" db="EMBL/GenBank/DDBJ databases">
        <title>Soil Listeria distribution.</title>
        <authorList>
            <person name="Liao J."/>
            <person name="Wiedmann M."/>
        </authorList>
    </citation>
    <scope>NUCLEOTIDE SEQUENCE [LARGE SCALE GENOMIC DNA]</scope>
    <source>
        <strain evidence="1 2">FSL L7-1299</strain>
    </source>
</reference>